<dbReference type="EMBL" id="KI964828">
    <property type="protein sequence ID" value="EUC28260.1"/>
    <property type="molecule type" value="Genomic_DNA"/>
</dbReference>
<dbReference type="HOGENOM" id="CLU_060353_0_0_1"/>
<reference evidence="2 3" key="1">
    <citation type="journal article" date="2013" name="PLoS Genet.">
        <title>Comparative genome structure, secondary metabolite, and effector coding capacity across Cochliobolus pathogens.</title>
        <authorList>
            <person name="Condon B.J."/>
            <person name="Leng Y."/>
            <person name="Wu D."/>
            <person name="Bushley K.E."/>
            <person name="Ohm R.A."/>
            <person name="Otillar R."/>
            <person name="Martin J."/>
            <person name="Schackwitz W."/>
            <person name="Grimwood J."/>
            <person name="MohdZainudin N."/>
            <person name="Xue C."/>
            <person name="Wang R."/>
            <person name="Manning V.A."/>
            <person name="Dhillon B."/>
            <person name="Tu Z.J."/>
            <person name="Steffenson B.J."/>
            <person name="Salamov A."/>
            <person name="Sun H."/>
            <person name="Lowry S."/>
            <person name="LaButti K."/>
            <person name="Han J."/>
            <person name="Copeland A."/>
            <person name="Lindquist E."/>
            <person name="Barry K."/>
            <person name="Schmutz J."/>
            <person name="Baker S.E."/>
            <person name="Ciuffetti L.M."/>
            <person name="Grigoriev I.V."/>
            <person name="Zhong S."/>
            <person name="Turgeon B.G."/>
        </authorList>
    </citation>
    <scope>NUCLEOTIDE SEQUENCE [LARGE SCALE GENOMIC DNA]</scope>
    <source>
        <strain evidence="2 3">26-R-13</strain>
    </source>
</reference>
<dbReference type="Proteomes" id="UP000053841">
    <property type="component" value="Unassembled WGS sequence"/>
</dbReference>
<accession>W6XSJ1</accession>
<proteinExistence type="predicted"/>
<keyword evidence="3" id="KW-1185">Reference proteome</keyword>
<organism evidence="2 3">
    <name type="scientific">Cochliobolus carbonum (strain 26-R-13)</name>
    <name type="common">Maize leaf spot fungus</name>
    <name type="synonym">Bipolaris zeicola</name>
    <dbReference type="NCBI Taxonomy" id="930089"/>
    <lineage>
        <taxon>Eukaryota</taxon>
        <taxon>Fungi</taxon>
        <taxon>Dikarya</taxon>
        <taxon>Ascomycota</taxon>
        <taxon>Pezizomycotina</taxon>
        <taxon>Dothideomycetes</taxon>
        <taxon>Pleosporomycetidae</taxon>
        <taxon>Pleosporales</taxon>
        <taxon>Pleosporineae</taxon>
        <taxon>Pleosporaceae</taxon>
        <taxon>Bipolaris</taxon>
    </lineage>
</organism>
<dbReference type="GeneID" id="19149419"/>
<dbReference type="OrthoDB" id="10477312at2759"/>
<evidence type="ECO:0000256" key="1">
    <source>
        <dbReference type="SAM" id="MobiDB-lite"/>
    </source>
</evidence>
<name>W6XSJ1_COCC2</name>
<feature type="region of interest" description="Disordered" evidence="1">
    <location>
        <begin position="220"/>
        <end position="241"/>
    </location>
</feature>
<gene>
    <name evidence="2" type="ORF">COCCADRAFT_41182</name>
</gene>
<evidence type="ECO:0000313" key="3">
    <source>
        <dbReference type="Proteomes" id="UP000053841"/>
    </source>
</evidence>
<dbReference type="KEGG" id="bze:COCCADRAFT_41182"/>
<protein>
    <submittedName>
        <fullName evidence="2">Uncharacterized protein</fullName>
    </submittedName>
</protein>
<dbReference type="RefSeq" id="XP_007717429.1">
    <property type="nucleotide sequence ID" value="XM_007719239.1"/>
</dbReference>
<evidence type="ECO:0000313" key="2">
    <source>
        <dbReference type="EMBL" id="EUC28260.1"/>
    </source>
</evidence>
<sequence>MQRPRGTKDCPATLQDVAGRVHVLSPPLNRVPSHLGQLWQQTCLHHVNTRVCRHINKGAERGERCRTSRLSYSTCPVQTDFGIMTATCHAPRRRRHGGTMIGKSIPTASPAGCKYASSYLVYIRGLLTQNKSDQQRPTLLPHILAILVPRLLTTFEHSPHTLNSSPHQPSDSHSLPKLSMPLLLSSCTAIPCIDALRYACHPGNGRLGCCPSSVFPASISKSHRSPPDNSPSHAGNSDKEG</sequence>
<dbReference type="AlphaFoldDB" id="W6XSJ1"/>